<keyword evidence="2" id="KW-0378">Hydrolase</keyword>
<comment type="caution">
    <text evidence="2">The sequence shown here is derived from an EMBL/GenBank/DDBJ whole genome shotgun (WGS) entry which is preliminary data.</text>
</comment>
<dbReference type="SUPFAM" id="SSF88723">
    <property type="entry name" value="PIN domain-like"/>
    <property type="match status" value="1"/>
</dbReference>
<evidence type="ECO:0000259" key="1">
    <source>
        <dbReference type="Pfam" id="PF01850"/>
    </source>
</evidence>
<gene>
    <name evidence="2" type="primary">vapC</name>
    <name evidence="2" type="ORF">CI1B_30440</name>
</gene>
<evidence type="ECO:0000313" key="2">
    <source>
        <dbReference type="EMBL" id="VIO70390.1"/>
    </source>
</evidence>
<name>A0A508T7U0_9BRAD</name>
<dbReference type="InterPro" id="IPR002716">
    <property type="entry name" value="PIN_dom"/>
</dbReference>
<evidence type="ECO:0000313" key="3">
    <source>
        <dbReference type="Proteomes" id="UP000328092"/>
    </source>
</evidence>
<dbReference type="EC" id="3.1.-.-" evidence="2"/>
<accession>A0A508T7U0</accession>
<feature type="domain" description="PIN" evidence="1">
    <location>
        <begin position="1"/>
        <end position="107"/>
    </location>
</feature>
<dbReference type="AlphaFoldDB" id="A0A508T7U0"/>
<dbReference type="Pfam" id="PF01850">
    <property type="entry name" value="PIN"/>
    <property type="match status" value="1"/>
</dbReference>
<dbReference type="GO" id="GO:0016787">
    <property type="term" value="F:hydrolase activity"/>
    <property type="evidence" value="ECO:0007669"/>
    <property type="project" value="UniProtKB-KW"/>
</dbReference>
<proteinExistence type="predicted"/>
<dbReference type="CDD" id="cd09871">
    <property type="entry name" value="PIN_MtVapC28-VapC30-like"/>
    <property type="match status" value="1"/>
</dbReference>
<dbReference type="InterPro" id="IPR029060">
    <property type="entry name" value="PIN-like_dom_sf"/>
</dbReference>
<dbReference type="EMBL" id="CAADFC020000011">
    <property type="protein sequence ID" value="VIO70390.1"/>
    <property type="molecule type" value="Genomic_DNA"/>
</dbReference>
<dbReference type="Gene3D" id="3.40.50.1010">
    <property type="entry name" value="5'-nuclease"/>
    <property type="match status" value="1"/>
</dbReference>
<reference evidence="2" key="1">
    <citation type="submission" date="2019-02" db="EMBL/GenBank/DDBJ databases">
        <authorList>
            <person name="Pothier F.J."/>
        </authorList>
    </citation>
    <scope>NUCLEOTIDE SEQUENCE</scope>
    <source>
        <strain evidence="2">CI-1B</strain>
    </source>
</reference>
<keyword evidence="3" id="KW-1185">Reference proteome</keyword>
<organism evidence="2 3">
    <name type="scientific">Bradyrhizobium ivorense</name>
    <dbReference type="NCBI Taxonomy" id="2511166"/>
    <lineage>
        <taxon>Bacteria</taxon>
        <taxon>Pseudomonadati</taxon>
        <taxon>Pseudomonadota</taxon>
        <taxon>Alphaproteobacteria</taxon>
        <taxon>Hyphomicrobiales</taxon>
        <taxon>Nitrobacteraceae</taxon>
        <taxon>Bradyrhizobium</taxon>
    </lineage>
</organism>
<dbReference type="Proteomes" id="UP000328092">
    <property type="component" value="Unassembled WGS sequence"/>
</dbReference>
<sequence>MMIDASALVAILLREPDAAELVMAIADAKAPFTSPIAVYETIYALMRVNAWGAPEAEAAVREFLDAASIRVCAIADGMISTAAMAFDRFGKGRHPAQLNLGDCFAYARQDPSRATAAQG</sequence>
<protein>
    <submittedName>
        <fullName evidence="2">Ribonuclease VapC</fullName>
        <ecNumber evidence="2">3.1.-.-</ecNumber>
    </submittedName>
</protein>
<dbReference type="RefSeq" id="WP_244626527.1">
    <property type="nucleotide sequence ID" value="NZ_CAADFC020000011.1"/>
</dbReference>